<dbReference type="EMBL" id="DYDO01000002">
    <property type="protein sequence ID" value="DBA30692.1"/>
    <property type="molecule type" value="Genomic_DNA"/>
</dbReference>
<evidence type="ECO:0000313" key="3">
    <source>
        <dbReference type="Proteomes" id="UP001181693"/>
    </source>
</evidence>
<protein>
    <submittedName>
        <fullName evidence="2">Uncharacterized protein</fullName>
    </submittedName>
</protein>
<accession>A0AAV3B1T1</accession>
<keyword evidence="1" id="KW-0812">Transmembrane</keyword>
<keyword evidence="3" id="KW-1185">Reference proteome</keyword>
<organism evidence="2 3">
    <name type="scientific">Pyxicephalus adspersus</name>
    <name type="common">African bullfrog</name>
    <dbReference type="NCBI Taxonomy" id="30357"/>
    <lineage>
        <taxon>Eukaryota</taxon>
        <taxon>Metazoa</taxon>
        <taxon>Chordata</taxon>
        <taxon>Craniata</taxon>
        <taxon>Vertebrata</taxon>
        <taxon>Euteleostomi</taxon>
        <taxon>Amphibia</taxon>
        <taxon>Batrachia</taxon>
        <taxon>Anura</taxon>
        <taxon>Neobatrachia</taxon>
        <taxon>Ranoidea</taxon>
        <taxon>Pyxicephalidae</taxon>
        <taxon>Pyxicephalinae</taxon>
        <taxon>Pyxicephalus</taxon>
    </lineage>
</organism>
<gene>
    <name evidence="2" type="ORF">GDO54_006646</name>
</gene>
<proteinExistence type="predicted"/>
<dbReference type="AlphaFoldDB" id="A0AAV3B1T1"/>
<name>A0AAV3B1T1_PYXAD</name>
<sequence length="95" mass="10689">MVLAIPPFQSPSKTINQLVRERMSRPEEQQSTSSLVLLPRNSSWGMDFFYYYYICITISLFILNKAFHGLKCLYCIKLGLSAKPTTCDVSGAMAG</sequence>
<comment type="caution">
    <text evidence="2">The sequence shown here is derived from an EMBL/GenBank/DDBJ whole genome shotgun (WGS) entry which is preliminary data.</text>
</comment>
<keyword evidence="1" id="KW-0472">Membrane</keyword>
<evidence type="ECO:0000256" key="1">
    <source>
        <dbReference type="SAM" id="Phobius"/>
    </source>
</evidence>
<dbReference type="Proteomes" id="UP001181693">
    <property type="component" value="Unassembled WGS sequence"/>
</dbReference>
<reference evidence="2" key="1">
    <citation type="thesis" date="2020" institute="ProQuest LLC" country="789 East Eisenhower Parkway, Ann Arbor, MI, USA">
        <title>Comparative Genomics and Chromosome Evolution.</title>
        <authorList>
            <person name="Mudd A.B."/>
        </authorList>
    </citation>
    <scope>NUCLEOTIDE SEQUENCE</scope>
    <source>
        <strain evidence="2">1538</strain>
        <tissue evidence="2">Blood</tissue>
    </source>
</reference>
<feature type="transmembrane region" description="Helical" evidence="1">
    <location>
        <begin position="48"/>
        <end position="67"/>
    </location>
</feature>
<keyword evidence="1" id="KW-1133">Transmembrane helix</keyword>
<evidence type="ECO:0000313" key="2">
    <source>
        <dbReference type="EMBL" id="DBA30692.1"/>
    </source>
</evidence>